<protein>
    <submittedName>
        <fullName evidence="6">Trypsin-like peptidase domain-containing protein</fullName>
    </submittedName>
</protein>
<comment type="caution">
    <text evidence="6">The sequence shown here is derived from an EMBL/GenBank/DDBJ whole genome shotgun (WGS) entry which is preliminary data.</text>
</comment>
<keyword evidence="2" id="KW-0378">Hydrolase</keyword>
<keyword evidence="4" id="KW-0812">Transmembrane</keyword>
<dbReference type="AlphaFoldDB" id="A0AAE3DND0"/>
<evidence type="ECO:0000256" key="3">
    <source>
        <dbReference type="SAM" id="MobiDB-lite"/>
    </source>
</evidence>
<dbReference type="PRINTS" id="PR00834">
    <property type="entry name" value="PROTEASES2C"/>
</dbReference>
<feature type="compositionally biased region" description="Acidic residues" evidence="3">
    <location>
        <begin position="1"/>
        <end position="11"/>
    </location>
</feature>
<evidence type="ECO:0000259" key="5">
    <source>
        <dbReference type="PROSITE" id="PS50106"/>
    </source>
</evidence>
<dbReference type="NCBIfam" id="TIGR01965">
    <property type="entry name" value="VCBS_repeat"/>
    <property type="match status" value="1"/>
</dbReference>
<evidence type="ECO:0000256" key="1">
    <source>
        <dbReference type="ARBA" id="ARBA00022670"/>
    </source>
</evidence>
<feature type="transmembrane region" description="Helical" evidence="4">
    <location>
        <begin position="132"/>
        <end position="157"/>
    </location>
</feature>
<feature type="compositionally biased region" description="Polar residues" evidence="3">
    <location>
        <begin position="26"/>
        <end position="35"/>
    </location>
</feature>
<feature type="compositionally biased region" description="Polar residues" evidence="3">
    <location>
        <begin position="63"/>
        <end position="89"/>
    </location>
</feature>
<dbReference type="InterPro" id="IPR009003">
    <property type="entry name" value="Peptidase_S1_PA"/>
</dbReference>
<dbReference type="Pfam" id="PF13180">
    <property type="entry name" value="PDZ_2"/>
    <property type="match status" value="1"/>
</dbReference>
<dbReference type="GO" id="GO:0006508">
    <property type="term" value="P:proteolysis"/>
    <property type="evidence" value="ECO:0007669"/>
    <property type="project" value="UniProtKB-KW"/>
</dbReference>
<feature type="compositionally biased region" description="Basic and acidic residues" evidence="3">
    <location>
        <begin position="179"/>
        <end position="200"/>
    </location>
</feature>
<dbReference type="PROSITE" id="PS50106">
    <property type="entry name" value="PDZ"/>
    <property type="match status" value="1"/>
</dbReference>
<gene>
    <name evidence="6" type="ORF">LKD45_06860</name>
</gene>
<dbReference type="SUPFAM" id="SSF50494">
    <property type="entry name" value="Trypsin-like serine proteases"/>
    <property type="match status" value="1"/>
</dbReference>
<proteinExistence type="predicted"/>
<feature type="compositionally biased region" description="Low complexity" evidence="3">
    <location>
        <begin position="47"/>
        <end position="62"/>
    </location>
</feature>
<feature type="domain" description="PDZ" evidence="5">
    <location>
        <begin position="459"/>
        <end position="548"/>
    </location>
</feature>
<accession>A0AAE3DND0</accession>
<dbReference type="SMART" id="SM00228">
    <property type="entry name" value="PDZ"/>
    <property type="match status" value="1"/>
</dbReference>
<dbReference type="Gene3D" id="2.30.42.10">
    <property type="match status" value="1"/>
</dbReference>
<name>A0AAE3DND0_9FIRM</name>
<sequence length="580" mass="61119">MGYGYDPEETTGQEHMDGTAPESGGQEYTDSAQKTDASDMSAYSGVSDGTSAYSSGSTGAADNTQNVSDNTQDTFNSASDADQGAQPSRSRYEYQNYYNDRYRGDDSKQKYGYQPGVQQTPAPKKGDSAGKWIAVSALVVIFVCVCIGIGLIGVYSIRSANQLDSASVGVLEVAPDAGDDAKNQEDDGDHAATDSPERSEAGLSGDSSLTEDTTTGDGQVAAASEIAQQQSASAVVTDVTQVVEAVMPACVSITNNFTQTVQDFWGQTYSQDETASGSGIIIGENEQELLIVTNNHVVDSTEQLYVQFIDGETVEAQVKGTDASADLAVVAVKLDTIANSTKQEICIARMGDSDSLKIGEPAIAIGNALGYGQSVTTGVISALNRKIESSNSEEGTSLIQTDAAINPGNSGGALLNMRGEVIGINSNKIGGSSIEGMGYAIPISTARPIIEDLMERQTRTKYSEEERGYLGISCINVTSDLSENFSMPQGIFVAQVYSGTGAEAAGLVRGNIVVAFDGVTVQNQEELTKQMQYYKAGENVEITIMVNSANGYQQKNVTVTLSSYDQINAASKAAQESKQR</sequence>
<evidence type="ECO:0000256" key="4">
    <source>
        <dbReference type="SAM" id="Phobius"/>
    </source>
</evidence>
<dbReference type="InterPro" id="IPR036034">
    <property type="entry name" value="PDZ_sf"/>
</dbReference>
<dbReference type="InterPro" id="IPR001478">
    <property type="entry name" value="PDZ"/>
</dbReference>
<evidence type="ECO:0000256" key="2">
    <source>
        <dbReference type="ARBA" id="ARBA00022801"/>
    </source>
</evidence>
<feature type="compositionally biased region" description="Polar residues" evidence="3">
    <location>
        <begin position="205"/>
        <end position="217"/>
    </location>
</feature>
<feature type="region of interest" description="Disordered" evidence="3">
    <location>
        <begin position="1"/>
        <end position="128"/>
    </location>
</feature>
<dbReference type="EMBL" id="JAJEQF010000013">
    <property type="protein sequence ID" value="MCC2167418.1"/>
    <property type="molecule type" value="Genomic_DNA"/>
</dbReference>
<dbReference type="Gene3D" id="2.40.10.120">
    <property type="match status" value="1"/>
</dbReference>
<dbReference type="SUPFAM" id="SSF50156">
    <property type="entry name" value="PDZ domain-like"/>
    <property type="match status" value="1"/>
</dbReference>
<dbReference type="InterPro" id="IPR051201">
    <property type="entry name" value="Chloro_Bact_Ser_Proteases"/>
</dbReference>
<evidence type="ECO:0000313" key="6">
    <source>
        <dbReference type="EMBL" id="MCC2167418.1"/>
    </source>
</evidence>
<organism evidence="6 7">
    <name type="scientific">Gallintestinimicrobium propionicum</name>
    <dbReference type="NCBI Taxonomy" id="2981770"/>
    <lineage>
        <taxon>Bacteria</taxon>
        <taxon>Bacillati</taxon>
        <taxon>Bacillota</taxon>
        <taxon>Clostridia</taxon>
        <taxon>Lachnospirales</taxon>
        <taxon>Lachnospiraceae</taxon>
        <taxon>Gallintestinimicrobium</taxon>
    </lineage>
</organism>
<dbReference type="PANTHER" id="PTHR43343:SF3">
    <property type="entry name" value="PROTEASE DO-LIKE 8, CHLOROPLASTIC"/>
    <property type="match status" value="1"/>
</dbReference>
<keyword evidence="1" id="KW-0645">Protease</keyword>
<keyword evidence="4" id="KW-0472">Membrane</keyword>
<feature type="compositionally biased region" description="Basic and acidic residues" evidence="3">
    <location>
        <begin position="100"/>
        <end position="109"/>
    </location>
</feature>
<dbReference type="InterPro" id="IPR010221">
    <property type="entry name" value="VCBS_dom"/>
</dbReference>
<keyword evidence="7" id="KW-1185">Reference proteome</keyword>
<reference evidence="6 7" key="1">
    <citation type="submission" date="2021-10" db="EMBL/GenBank/DDBJ databases">
        <title>Anaerobic single-cell dispensing facilitates the cultivation of human gut bacteria.</title>
        <authorList>
            <person name="Afrizal A."/>
        </authorList>
    </citation>
    <scope>NUCLEOTIDE SEQUENCE [LARGE SCALE GENOMIC DNA]</scope>
    <source>
        <strain evidence="6 7">CLA-AA-H244</strain>
    </source>
</reference>
<dbReference type="PANTHER" id="PTHR43343">
    <property type="entry name" value="PEPTIDASE S12"/>
    <property type="match status" value="1"/>
</dbReference>
<evidence type="ECO:0000313" key="7">
    <source>
        <dbReference type="Proteomes" id="UP001199355"/>
    </source>
</evidence>
<dbReference type="GO" id="GO:0004252">
    <property type="term" value="F:serine-type endopeptidase activity"/>
    <property type="evidence" value="ECO:0007669"/>
    <property type="project" value="InterPro"/>
</dbReference>
<dbReference type="InterPro" id="IPR001940">
    <property type="entry name" value="Peptidase_S1C"/>
</dbReference>
<keyword evidence="4" id="KW-1133">Transmembrane helix</keyword>
<dbReference type="Pfam" id="PF13365">
    <property type="entry name" value="Trypsin_2"/>
    <property type="match status" value="1"/>
</dbReference>
<dbReference type="RefSeq" id="WP_308728109.1">
    <property type="nucleotide sequence ID" value="NZ_JAJEQF010000013.1"/>
</dbReference>
<feature type="region of interest" description="Disordered" evidence="3">
    <location>
        <begin position="177"/>
        <end position="219"/>
    </location>
</feature>
<dbReference type="Proteomes" id="UP001199355">
    <property type="component" value="Unassembled WGS sequence"/>
</dbReference>